<name>A0ABS3TLW0_9PSED</name>
<accession>A0ABS3TLW0</accession>
<reference evidence="1 2" key="1">
    <citation type="submission" date="2020-12" db="EMBL/GenBank/DDBJ databases">
        <title>Pseudomonas schmalbachii sp. nov. isolated from millipede gut.</title>
        <authorList>
            <person name="Shelomi M."/>
        </authorList>
    </citation>
    <scope>NUCLEOTIDE SEQUENCE [LARGE SCALE GENOMIC DNA]</scope>
    <source>
        <strain evidence="1 2">Milli4</strain>
    </source>
</reference>
<evidence type="ECO:0008006" key="3">
    <source>
        <dbReference type="Google" id="ProtNLM"/>
    </source>
</evidence>
<dbReference type="Proteomes" id="UP000669060">
    <property type="component" value="Unassembled WGS sequence"/>
</dbReference>
<proteinExistence type="predicted"/>
<evidence type="ECO:0000313" key="2">
    <source>
        <dbReference type="Proteomes" id="UP000669060"/>
    </source>
</evidence>
<evidence type="ECO:0000313" key="1">
    <source>
        <dbReference type="EMBL" id="MBO3274651.1"/>
    </source>
</evidence>
<sequence length="64" mass="7502">MQQTLILQEGDRITLEDGTEVLVLRVKGDRVSLKVLEVAGEREQHEHWLPRMLRRAMPLAVRQR</sequence>
<keyword evidence="2" id="KW-1185">Reference proteome</keyword>
<gene>
    <name evidence="1" type="ORF">JFY56_05415</name>
</gene>
<protein>
    <recommendedName>
        <fullName evidence="3">Carbon storage regulator</fullName>
    </recommendedName>
</protein>
<dbReference type="EMBL" id="JAELYA010000001">
    <property type="protein sequence ID" value="MBO3274651.1"/>
    <property type="molecule type" value="Genomic_DNA"/>
</dbReference>
<organism evidence="1 2">
    <name type="scientific">Pseudomonas schmalbachii</name>
    <dbReference type="NCBI Taxonomy" id="2816993"/>
    <lineage>
        <taxon>Bacteria</taxon>
        <taxon>Pseudomonadati</taxon>
        <taxon>Pseudomonadota</taxon>
        <taxon>Gammaproteobacteria</taxon>
        <taxon>Pseudomonadales</taxon>
        <taxon>Pseudomonadaceae</taxon>
        <taxon>Pseudomonas</taxon>
    </lineage>
</organism>
<comment type="caution">
    <text evidence="1">The sequence shown here is derived from an EMBL/GenBank/DDBJ whole genome shotgun (WGS) entry which is preliminary data.</text>
</comment>
<dbReference type="RefSeq" id="WP_208312450.1">
    <property type="nucleotide sequence ID" value="NZ_JAELYA010000001.1"/>
</dbReference>